<dbReference type="HOGENOM" id="CLU_019602_1_3_5"/>
<dbReference type="GO" id="GO:0043190">
    <property type="term" value="C:ATP-binding cassette (ABC) transporter complex"/>
    <property type="evidence" value="ECO:0007669"/>
    <property type="project" value="InterPro"/>
</dbReference>
<dbReference type="STRING" id="460265.Mnod_0892"/>
<dbReference type="InterPro" id="IPR035906">
    <property type="entry name" value="MetI-like_sf"/>
</dbReference>
<dbReference type="OrthoDB" id="7341446at2"/>
<dbReference type="InterPro" id="IPR043429">
    <property type="entry name" value="ArtM/GltK/GlnP/TcyL/YhdX-like"/>
</dbReference>
<dbReference type="InterPro" id="IPR000515">
    <property type="entry name" value="MetI-like"/>
</dbReference>
<evidence type="ECO:0000313" key="11">
    <source>
        <dbReference type="Proteomes" id="UP000008207"/>
    </source>
</evidence>
<dbReference type="KEGG" id="mno:Mnod_0892"/>
<dbReference type="EMBL" id="CP001349">
    <property type="protein sequence ID" value="ACL55914.1"/>
    <property type="molecule type" value="Genomic_DNA"/>
</dbReference>
<dbReference type="InterPro" id="IPR010065">
    <property type="entry name" value="AA_ABC_transptr_permease_3TM"/>
</dbReference>
<feature type="transmembrane region" description="Helical" evidence="8">
    <location>
        <begin position="68"/>
        <end position="86"/>
    </location>
</feature>
<organism evidence="10 11">
    <name type="scientific">Methylobacterium nodulans (strain LMG 21967 / CNCM I-2342 / ORS 2060)</name>
    <dbReference type="NCBI Taxonomy" id="460265"/>
    <lineage>
        <taxon>Bacteria</taxon>
        <taxon>Pseudomonadati</taxon>
        <taxon>Pseudomonadota</taxon>
        <taxon>Alphaproteobacteria</taxon>
        <taxon>Hyphomicrobiales</taxon>
        <taxon>Methylobacteriaceae</taxon>
        <taxon>Methylobacterium</taxon>
    </lineage>
</organism>
<evidence type="ECO:0000256" key="8">
    <source>
        <dbReference type="RuleBase" id="RU363032"/>
    </source>
</evidence>
<dbReference type="PANTHER" id="PTHR30614:SF47">
    <property type="entry name" value="ABC TRANSPORTER PERMEASE"/>
    <property type="match status" value="1"/>
</dbReference>
<keyword evidence="6 8" id="KW-1133">Transmembrane helix</keyword>
<keyword evidence="5 8" id="KW-0812">Transmembrane</keyword>
<feature type="transmembrane region" description="Helical" evidence="8">
    <location>
        <begin position="161"/>
        <end position="182"/>
    </location>
</feature>
<dbReference type="RefSeq" id="WP_015927616.1">
    <property type="nucleotide sequence ID" value="NC_011894.1"/>
</dbReference>
<accession>B8IGL4</accession>
<evidence type="ECO:0000256" key="4">
    <source>
        <dbReference type="ARBA" id="ARBA00022475"/>
    </source>
</evidence>
<dbReference type="GO" id="GO:0022857">
    <property type="term" value="F:transmembrane transporter activity"/>
    <property type="evidence" value="ECO:0007669"/>
    <property type="project" value="InterPro"/>
</dbReference>
<keyword evidence="4" id="KW-1003">Cell membrane</keyword>
<evidence type="ECO:0000313" key="10">
    <source>
        <dbReference type="EMBL" id="ACL55914.1"/>
    </source>
</evidence>
<evidence type="ECO:0000256" key="1">
    <source>
        <dbReference type="ARBA" id="ARBA00004429"/>
    </source>
</evidence>
<dbReference type="PROSITE" id="PS50928">
    <property type="entry name" value="ABC_TM1"/>
    <property type="match status" value="1"/>
</dbReference>
<evidence type="ECO:0000259" key="9">
    <source>
        <dbReference type="PROSITE" id="PS50928"/>
    </source>
</evidence>
<evidence type="ECO:0000256" key="5">
    <source>
        <dbReference type="ARBA" id="ARBA00022692"/>
    </source>
</evidence>
<keyword evidence="7 8" id="KW-0472">Membrane</keyword>
<dbReference type="Gene3D" id="1.10.3720.10">
    <property type="entry name" value="MetI-like"/>
    <property type="match status" value="1"/>
</dbReference>
<feature type="transmembrane region" description="Helical" evidence="8">
    <location>
        <begin position="202"/>
        <end position="223"/>
    </location>
</feature>
<keyword evidence="11" id="KW-1185">Reference proteome</keyword>
<dbReference type="SUPFAM" id="SSF161098">
    <property type="entry name" value="MetI-like"/>
    <property type="match status" value="1"/>
</dbReference>
<feature type="domain" description="ABC transmembrane type-1" evidence="9">
    <location>
        <begin position="23"/>
        <end position="220"/>
    </location>
</feature>
<proteinExistence type="inferred from homology"/>
<reference evidence="10 11" key="1">
    <citation type="submission" date="2009-01" db="EMBL/GenBank/DDBJ databases">
        <title>Complete sequence of chromosome of Methylobacterium nodulans ORS 2060.</title>
        <authorList>
            <consortium name="US DOE Joint Genome Institute"/>
            <person name="Lucas S."/>
            <person name="Copeland A."/>
            <person name="Lapidus A."/>
            <person name="Glavina del Rio T."/>
            <person name="Dalin E."/>
            <person name="Tice H."/>
            <person name="Bruce D."/>
            <person name="Goodwin L."/>
            <person name="Pitluck S."/>
            <person name="Sims D."/>
            <person name="Brettin T."/>
            <person name="Detter J.C."/>
            <person name="Han C."/>
            <person name="Larimer F."/>
            <person name="Land M."/>
            <person name="Hauser L."/>
            <person name="Kyrpides N."/>
            <person name="Ivanova N."/>
            <person name="Marx C.J."/>
            <person name="Richardson P."/>
        </authorList>
    </citation>
    <scope>NUCLEOTIDE SEQUENCE [LARGE SCALE GENOMIC DNA]</scope>
    <source>
        <strain evidence="11">LMG 21967 / CNCM I-2342 / ORS 2060</strain>
    </source>
</reference>
<dbReference type="NCBIfam" id="TIGR01726">
    <property type="entry name" value="HEQRo_perm_3TM"/>
    <property type="match status" value="1"/>
</dbReference>
<dbReference type="GO" id="GO:0006865">
    <property type="term" value="P:amino acid transport"/>
    <property type="evidence" value="ECO:0007669"/>
    <property type="project" value="TreeGrafter"/>
</dbReference>
<feature type="transmembrane region" description="Helical" evidence="8">
    <location>
        <begin position="101"/>
        <end position="117"/>
    </location>
</feature>
<dbReference type="AlphaFoldDB" id="B8IGL4"/>
<evidence type="ECO:0000256" key="7">
    <source>
        <dbReference type="ARBA" id="ARBA00023136"/>
    </source>
</evidence>
<sequence length="232" mass="25473">MGYALDFSRVLTADGGAWIWRGLLLSLALTLLAGSIAFGIGTLLAVVRVAGNRWVEWAIAAYVEFQRNVPMLVHILFWYFGVAALLPDAIADWVNDHNSEFLFAAIAIGLCMAAYISEDLRSGLRAIPKGQYEASQSLGFGYAETMRVIVLPQAMRVSLPALVNQTLLLFKNTSLAMAIGVAELTYRTREIESATFRTFEAFAIATALYLILSFTIMAVGSLLGRRLDIARR</sequence>
<dbReference type="eggNOG" id="COG0765">
    <property type="taxonomic scope" value="Bacteria"/>
</dbReference>
<dbReference type="Proteomes" id="UP000008207">
    <property type="component" value="Chromosome"/>
</dbReference>
<name>B8IGL4_METNO</name>
<keyword evidence="3 8" id="KW-0813">Transport</keyword>
<dbReference type="Pfam" id="PF00528">
    <property type="entry name" value="BPD_transp_1"/>
    <property type="match status" value="1"/>
</dbReference>
<evidence type="ECO:0000256" key="6">
    <source>
        <dbReference type="ARBA" id="ARBA00022989"/>
    </source>
</evidence>
<dbReference type="PANTHER" id="PTHR30614">
    <property type="entry name" value="MEMBRANE COMPONENT OF AMINO ACID ABC TRANSPORTER"/>
    <property type="match status" value="1"/>
</dbReference>
<dbReference type="CDD" id="cd06261">
    <property type="entry name" value="TM_PBP2"/>
    <property type="match status" value="1"/>
</dbReference>
<feature type="transmembrane region" description="Helical" evidence="8">
    <location>
        <begin position="20"/>
        <end position="47"/>
    </location>
</feature>
<protein>
    <submittedName>
        <fullName evidence="10">Polar amino acid ABC transporter, inner membrane subunit</fullName>
    </submittedName>
</protein>
<comment type="similarity">
    <text evidence="2">Belongs to the binding-protein-dependent transport system permease family. HisMQ subfamily.</text>
</comment>
<gene>
    <name evidence="10" type="ordered locus">Mnod_0892</name>
</gene>
<evidence type="ECO:0000256" key="3">
    <source>
        <dbReference type="ARBA" id="ARBA00022448"/>
    </source>
</evidence>
<comment type="subcellular location">
    <subcellularLocation>
        <location evidence="1">Cell inner membrane</location>
        <topology evidence="1">Multi-pass membrane protein</topology>
    </subcellularLocation>
    <subcellularLocation>
        <location evidence="8">Cell membrane</location>
        <topology evidence="8">Multi-pass membrane protein</topology>
    </subcellularLocation>
</comment>
<evidence type="ECO:0000256" key="2">
    <source>
        <dbReference type="ARBA" id="ARBA00010072"/>
    </source>
</evidence>